<comment type="function">
    <text evidence="9">CRISPR (clustered regularly interspaced short palindromic repeat), is an adaptive immune system that provides protection against mobile genetic elements (viruses, transposable elements and conjugative plasmids). CRISPR clusters contain spacers, sequences complementary to antecedent mobile elements, and target invading nucleic acids. CRISPR clusters are transcribed and processed into CRISPR RNA (crRNA). Acts as a dsDNA endonuclease. Involved in the integration of spacer DNA into the CRISPR cassette.</text>
</comment>
<evidence type="ECO:0000256" key="8">
    <source>
        <dbReference type="ARBA" id="ARBA00023211"/>
    </source>
</evidence>
<keyword evidence="7 9" id="KW-0238">DNA-binding</keyword>
<dbReference type="PANTHER" id="PTHR34353:SF2">
    <property type="entry name" value="CRISPR-ASSOCIATED ENDONUCLEASE CAS1 1"/>
    <property type="match status" value="1"/>
</dbReference>
<dbReference type="PANTHER" id="PTHR34353">
    <property type="entry name" value="CRISPR-ASSOCIATED ENDONUCLEASE CAS1 1"/>
    <property type="match status" value="1"/>
</dbReference>
<dbReference type="Proteomes" id="UP000001037">
    <property type="component" value="Chromosome"/>
</dbReference>
<dbReference type="GO" id="GO:0051607">
    <property type="term" value="P:defense response to virus"/>
    <property type="evidence" value="ECO:0007669"/>
    <property type="project" value="UniProtKB-UniRule"/>
</dbReference>
<keyword evidence="1 9" id="KW-0540">Nuclease</keyword>
<organism evidence="10 11">
    <name type="scientific">Pyrolobus fumarii (strain DSM 11204 / 1A)</name>
    <dbReference type="NCBI Taxonomy" id="694429"/>
    <lineage>
        <taxon>Archaea</taxon>
        <taxon>Thermoproteota</taxon>
        <taxon>Thermoprotei</taxon>
        <taxon>Desulfurococcales</taxon>
        <taxon>Pyrodictiaceae</taxon>
        <taxon>Pyrolobus</taxon>
    </lineage>
</organism>
<dbReference type="GO" id="GO:0046872">
    <property type="term" value="F:metal ion binding"/>
    <property type="evidence" value="ECO:0007669"/>
    <property type="project" value="UniProtKB-UniRule"/>
</dbReference>
<dbReference type="KEGG" id="pfm:Pyrfu_0500"/>
<evidence type="ECO:0000256" key="6">
    <source>
        <dbReference type="ARBA" id="ARBA00023118"/>
    </source>
</evidence>
<dbReference type="AlphaFoldDB" id="G0EGJ7"/>
<keyword evidence="3 9" id="KW-0255">Endonuclease</keyword>
<evidence type="ECO:0000256" key="1">
    <source>
        <dbReference type="ARBA" id="ARBA00022722"/>
    </source>
</evidence>
<feature type="binding site" evidence="9">
    <location>
        <position position="169"/>
    </location>
    <ligand>
        <name>Mn(2+)</name>
        <dbReference type="ChEBI" id="CHEBI:29035"/>
    </ligand>
</feature>
<evidence type="ECO:0000256" key="7">
    <source>
        <dbReference type="ARBA" id="ARBA00023125"/>
    </source>
</evidence>
<dbReference type="Pfam" id="PF01867">
    <property type="entry name" value="Cas_Cas1"/>
    <property type="match status" value="1"/>
</dbReference>
<dbReference type="InterPro" id="IPR002729">
    <property type="entry name" value="CRISPR-assoc_Cas1"/>
</dbReference>
<keyword evidence="6 9" id="KW-0051">Antiviral defense</keyword>
<comment type="subunit">
    <text evidence="9">Homodimer, forms a heterotetramer with a Cas2 homodimer.</text>
</comment>
<reference evidence="10 11" key="1">
    <citation type="journal article" date="2011" name="Stand. Genomic Sci.">
        <title>Complete genome sequence of the hyperthermophilic chemolithoautotroph Pyrolobus fumarii type strain (1A).</title>
        <authorList>
            <person name="Anderson I."/>
            <person name="Goker M."/>
            <person name="Nolan M."/>
            <person name="Lucas S."/>
            <person name="Hammon N."/>
            <person name="Deshpande S."/>
            <person name="Cheng J.F."/>
            <person name="Tapia R."/>
            <person name="Han C."/>
            <person name="Goodwin L."/>
            <person name="Pitluck S."/>
            <person name="Huntemann M."/>
            <person name="Liolios K."/>
            <person name="Ivanova N."/>
            <person name="Pagani I."/>
            <person name="Mavromatis K."/>
            <person name="Ovchinikova G."/>
            <person name="Pati A."/>
            <person name="Chen A."/>
            <person name="Palaniappan K."/>
            <person name="Land M."/>
            <person name="Hauser L."/>
            <person name="Brambilla E.M."/>
            <person name="Huber H."/>
            <person name="Yasawong M."/>
            <person name="Rohde M."/>
            <person name="Spring S."/>
            <person name="Abt B."/>
            <person name="Sikorski J."/>
            <person name="Wirth R."/>
            <person name="Detter J.C."/>
            <person name="Woyke T."/>
            <person name="Bristow J."/>
            <person name="Eisen J.A."/>
            <person name="Markowitz V."/>
            <person name="Hugenholtz P."/>
            <person name="Kyrpides N.C."/>
            <person name="Klenk H.P."/>
            <person name="Lapidus A."/>
        </authorList>
    </citation>
    <scope>NUCLEOTIDE SEQUENCE [LARGE SCALE GENOMIC DNA]</scope>
    <source>
        <strain evidence="11">DSM 11204 / 1A</strain>
    </source>
</reference>
<dbReference type="InterPro" id="IPR042211">
    <property type="entry name" value="CRISPR-assoc_Cas1_N"/>
</dbReference>
<keyword evidence="8 9" id="KW-0464">Manganese</keyword>
<keyword evidence="5 9" id="KW-0460">Magnesium</keyword>
<dbReference type="InterPro" id="IPR050646">
    <property type="entry name" value="Cas1"/>
</dbReference>
<dbReference type="GO" id="GO:0016787">
    <property type="term" value="F:hydrolase activity"/>
    <property type="evidence" value="ECO:0007669"/>
    <property type="project" value="UniProtKB-KW"/>
</dbReference>
<dbReference type="EMBL" id="CP002838">
    <property type="protein sequence ID" value="AEM38371.1"/>
    <property type="molecule type" value="Genomic_DNA"/>
</dbReference>
<dbReference type="STRING" id="694429.Pyrfu_0500"/>
<keyword evidence="4 9" id="KW-0378">Hydrolase</keyword>
<comment type="similarity">
    <text evidence="9">Belongs to the CRISPR-associated endonuclease Cas1 family.</text>
</comment>
<evidence type="ECO:0000256" key="5">
    <source>
        <dbReference type="ARBA" id="ARBA00022842"/>
    </source>
</evidence>
<dbReference type="Gene3D" id="3.100.10.20">
    <property type="entry name" value="CRISPR-associated endonuclease Cas1, N-terminal domain"/>
    <property type="match status" value="1"/>
</dbReference>
<dbReference type="GO" id="GO:0043571">
    <property type="term" value="P:maintenance of CRISPR repeat elements"/>
    <property type="evidence" value="ECO:0007669"/>
    <property type="project" value="UniProtKB-UniRule"/>
</dbReference>
<dbReference type="HAMAP" id="MF_01470">
    <property type="entry name" value="Cas1"/>
    <property type="match status" value="1"/>
</dbReference>
<evidence type="ECO:0000313" key="10">
    <source>
        <dbReference type="EMBL" id="AEM38371.1"/>
    </source>
</evidence>
<dbReference type="HOGENOM" id="CLU_052779_0_0_2"/>
<dbReference type="eggNOG" id="arCOG01452">
    <property type="taxonomic scope" value="Archaea"/>
</dbReference>
<dbReference type="GO" id="GO:0003677">
    <property type="term" value="F:DNA binding"/>
    <property type="evidence" value="ECO:0007669"/>
    <property type="project" value="UniProtKB-KW"/>
</dbReference>
<evidence type="ECO:0000256" key="3">
    <source>
        <dbReference type="ARBA" id="ARBA00022759"/>
    </source>
</evidence>
<keyword evidence="11" id="KW-1185">Reference proteome</keyword>
<proteinExistence type="inferred from homology"/>
<accession>G0EGJ7</accession>
<evidence type="ECO:0000256" key="4">
    <source>
        <dbReference type="ARBA" id="ARBA00022801"/>
    </source>
</evidence>
<dbReference type="CDD" id="cd09634">
    <property type="entry name" value="Cas1_I-II-III"/>
    <property type="match status" value="1"/>
</dbReference>
<dbReference type="EC" id="3.1.-.-" evidence="9"/>
<evidence type="ECO:0000256" key="9">
    <source>
        <dbReference type="HAMAP-Rule" id="MF_01470"/>
    </source>
</evidence>
<dbReference type="Gene3D" id="1.20.120.920">
    <property type="entry name" value="CRISPR-associated endonuclease Cas1, C-terminal domain"/>
    <property type="match status" value="1"/>
</dbReference>
<dbReference type="InterPro" id="IPR042206">
    <property type="entry name" value="CRISPR-assoc_Cas1_C"/>
</dbReference>
<dbReference type="InParanoid" id="G0EGJ7"/>
<evidence type="ECO:0000256" key="2">
    <source>
        <dbReference type="ARBA" id="ARBA00022723"/>
    </source>
</evidence>
<sequence length="339" mass="37765">MGGDGAPRVLVVSARGARLRVHRGAIVVESVDGGGRSRSVVPIAEVDRIVIVTSQVSITSSAVRRLARLGIDILFLDARGNPVVTLTPPWVSRTSETRIAQYRAATDPSSRLAVAKSIVYGKMLNQAGFLRSLALERGEAWLRDEAERIEEYARRALGEDSVDRLRVLEAHAARRYWGALAALLPGDVGFQGRNHDSPDPMNTILNYLYALLYAWVHRYLVMYGLDPYVGFIHADRSGRPTLVYDFAELFRVSAVDRLAYKLLAGGWRPVRDPQTGLMDAETRSRLVAEYARWVRERVVRDGATGKSDTLERHMARHARLLAQAVRSGSMYAPFREAVR</sequence>
<keyword evidence="2 9" id="KW-0479">Metal-binding</keyword>
<feature type="binding site" evidence="9">
    <location>
        <position position="248"/>
    </location>
    <ligand>
        <name>Mn(2+)</name>
        <dbReference type="ChEBI" id="CHEBI:29035"/>
    </ligand>
</feature>
<gene>
    <name evidence="9" type="primary">cas1</name>
    <name evidence="10" type="ordered locus">Pyrfu_0500</name>
</gene>
<name>G0EGJ7_PYRF1</name>
<evidence type="ECO:0000313" key="11">
    <source>
        <dbReference type="Proteomes" id="UP000001037"/>
    </source>
</evidence>
<protein>
    <recommendedName>
        <fullName evidence="9">CRISPR-associated endonuclease Cas1</fullName>
        <ecNumber evidence="9">3.1.-.-</ecNumber>
    </recommendedName>
</protein>
<comment type="cofactor">
    <cofactor evidence="9">
        <name>Mg(2+)</name>
        <dbReference type="ChEBI" id="CHEBI:18420"/>
    </cofactor>
    <cofactor evidence="9">
        <name>Mn(2+)</name>
        <dbReference type="ChEBI" id="CHEBI:29035"/>
    </cofactor>
</comment>
<dbReference type="GO" id="GO:0004519">
    <property type="term" value="F:endonuclease activity"/>
    <property type="evidence" value="ECO:0007669"/>
    <property type="project" value="UniProtKB-UniRule"/>
</dbReference>
<dbReference type="NCBIfam" id="TIGR00287">
    <property type="entry name" value="cas1"/>
    <property type="match status" value="1"/>
</dbReference>
<feature type="binding site" evidence="9">
    <location>
        <position position="233"/>
    </location>
    <ligand>
        <name>Mn(2+)</name>
        <dbReference type="ChEBI" id="CHEBI:29035"/>
    </ligand>
</feature>